<proteinExistence type="predicted"/>
<comment type="caution">
    <text evidence="1">The sequence shown here is derived from an EMBL/GenBank/DDBJ whole genome shotgun (WGS) entry which is preliminary data.</text>
</comment>
<organism evidence="1">
    <name type="scientific">Archaeoglobus fulgidus</name>
    <dbReference type="NCBI Taxonomy" id="2234"/>
    <lineage>
        <taxon>Archaea</taxon>
        <taxon>Methanobacteriati</taxon>
        <taxon>Methanobacteriota</taxon>
        <taxon>Archaeoglobi</taxon>
        <taxon>Archaeoglobales</taxon>
        <taxon>Archaeoglobaceae</taxon>
        <taxon>Archaeoglobus</taxon>
    </lineage>
</organism>
<dbReference type="AlphaFoldDB" id="A0A7C3M8Z7"/>
<protein>
    <submittedName>
        <fullName evidence="1">Uncharacterized protein</fullName>
    </submittedName>
</protein>
<reference evidence="1" key="1">
    <citation type="journal article" date="2020" name="mSystems">
        <title>Genome- and Community-Level Interaction Insights into Carbon Utilization and Element Cycling Functions of Hydrothermarchaeota in Hydrothermal Sediment.</title>
        <authorList>
            <person name="Zhou Z."/>
            <person name="Liu Y."/>
            <person name="Xu W."/>
            <person name="Pan J."/>
            <person name="Luo Z.H."/>
            <person name="Li M."/>
        </authorList>
    </citation>
    <scope>NUCLEOTIDE SEQUENCE [LARGE SCALE GENOMIC DNA]</scope>
    <source>
        <strain evidence="1">SpSt-87</strain>
    </source>
</reference>
<gene>
    <name evidence="1" type="ORF">ENW66_03455</name>
</gene>
<accession>A0A7C3M8Z7</accession>
<name>A0A7C3M8Z7_ARCFL</name>
<evidence type="ECO:0000313" key="1">
    <source>
        <dbReference type="EMBL" id="HFW31994.1"/>
    </source>
</evidence>
<sequence>MEFIGFIVDLLTKMLQALGVEINYETFKTLLDLLNSLYNALPSWLKPVVQAILQPLVNALMSAISG</sequence>
<dbReference type="EMBL" id="DTLB01000020">
    <property type="protein sequence ID" value="HFW31994.1"/>
    <property type="molecule type" value="Genomic_DNA"/>
</dbReference>